<dbReference type="PANTHER" id="PTHR24213:SF9">
    <property type="entry name" value="UNCOORDINATED 115A, ISOFORM B-RELATED"/>
    <property type="match status" value="1"/>
</dbReference>
<sequence>MSPHFHRPTSQNSFRGSQGAGSGKRFGSRSAMKILVDSIRSETPRPKSPHMNNEEPIELAHFPGAKPPLAGEAPKIERDDFPAPPYPYTDPERRKRWSDSYKGVPSDSDEEETVDGLTAKEIEDKKLKKEEEELSKIASGIGKVFLKNVQEREKVKKLRAAHIDPRNASR</sequence>
<gene>
    <name evidence="3" type="ORF">MELIAE_LOCUS7088</name>
</gene>
<dbReference type="OrthoDB" id="6732520at2759"/>
<evidence type="ECO:0000256" key="1">
    <source>
        <dbReference type="SAM" id="MobiDB-lite"/>
    </source>
</evidence>
<feature type="domain" description="Putative adherens-junction anchoring" evidence="2">
    <location>
        <begin position="52"/>
        <end position="156"/>
    </location>
</feature>
<dbReference type="Pfam" id="PF16182">
    <property type="entry name" value="AbLIM_anchor"/>
    <property type="match status" value="1"/>
</dbReference>
<dbReference type="GO" id="GO:0015629">
    <property type="term" value="C:actin cytoskeleton"/>
    <property type="evidence" value="ECO:0007669"/>
    <property type="project" value="TreeGrafter"/>
</dbReference>
<protein>
    <recommendedName>
        <fullName evidence="2">Putative adherens-junction anchoring domain-containing protein</fullName>
    </recommendedName>
</protein>
<organism evidence="3 4">
    <name type="scientific">Brassicogethes aeneus</name>
    <name type="common">Rape pollen beetle</name>
    <name type="synonym">Meligethes aeneus</name>
    <dbReference type="NCBI Taxonomy" id="1431903"/>
    <lineage>
        <taxon>Eukaryota</taxon>
        <taxon>Metazoa</taxon>
        <taxon>Ecdysozoa</taxon>
        <taxon>Arthropoda</taxon>
        <taxon>Hexapoda</taxon>
        <taxon>Insecta</taxon>
        <taxon>Pterygota</taxon>
        <taxon>Neoptera</taxon>
        <taxon>Endopterygota</taxon>
        <taxon>Coleoptera</taxon>
        <taxon>Polyphaga</taxon>
        <taxon>Cucujiformia</taxon>
        <taxon>Nitidulidae</taxon>
        <taxon>Meligethinae</taxon>
        <taxon>Brassicogethes</taxon>
    </lineage>
</organism>
<evidence type="ECO:0000313" key="4">
    <source>
        <dbReference type="Proteomes" id="UP001154078"/>
    </source>
</evidence>
<evidence type="ECO:0000313" key="3">
    <source>
        <dbReference type="EMBL" id="CAH0555815.1"/>
    </source>
</evidence>
<dbReference type="Proteomes" id="UP001154078">
    <property type="component" value="Chromosome 4"/>
</dbReference>
<dbReference type="GO" id="GO:0051015">
    <property type="term" value="F:actin filament binding"/>
    <property type="evidence" value="ECO:0007669"/>
    <property type="project" value="TreeGrafter"/>
</dbReference>
<feature type="compositionally biased region" description="Basic and acidic residues" evidence="1">
    <location>
        <begin position="90"/>
        <end position="99"/>
    </location>
</feature>
<feature type="region of interest" description="Disordered" evidence="1">
    <location>
        <begin position="1"/>
        <end position="118"/>
    </location>
</feature>
<evidence type="ECO:0000259" key="2">
    <source>
        <dbReference type="Pfam" id="PF16182"/>
    </source>
</evidence>
<name>A0A9P0B5W2_BRAAE</name>
<proteinExistence type="predicted"/>
<keyword evidence="4" id="KW-1185">Reference proteome</keyword>
<dbReference type="GO" id="GO:0030032">
    <property type="term" value="P:lamellipodium assembly"/>
    <property type="evidence" value="ECO:0007669"/>
    <property type="project" value="TreeGrafter"/>
</dbReference>
<dbReference type="PANTHER" id="PTHR24213">
    <property type="entry name" value="ACTIN-BINDING LIM PROTEIN"/>
    <property type="match status" value="1"/>
</dbReference>
<accession>A0A9P0B5W2</accession>
<dbReference type="InterPro" id="IPR032402">
    <property type="entry name" value="AbLIM_anchor"/>
</dbReference>
<dbReference type="InterPro" id="IPR051618">
    <property type="entry name" value="Actin-binding_LIM"/>
</dbReference>
<dbReference type="EMBL" id="OV121135">
    <property type="protein sequence ID" value="CAH0555815.1"/>
    <property type="molecule type" value="Genomic_DNA"/>
</dbReference>
<dbReference type="AlphaFoldDB" id="A0A9P0B5W2"/>
<reference evidence="3" key="1">
    <citation type="submission" date="2021-12" db="EMBL/GenBank/DDBJ databases">
        <authorList>
            <person name="King R."/>
        </authorList>
    </citation>
    <scope>NUCLEOTIDE SEQUENCE</scope>
</reference>